<evidence type="ECO:0000256" key="1">
    <source>
        <dbReference type="ARBA" id="ARBA00001445"/>
    </source>
</evidence>
<dbReference type="Gene3D" id="2.60.40.10">
    <property type="entry name" value="Immunoglobulins"/>
    <property type="match status" value="1"/>
</dbReference>
<dbReference type="InterPro" id="IPR036116">
    <property type="entry name" value="FN3_sf"/>
</dbReference>
<keyword evidence="3" id="KW-0378">Hydrolase</keyword>
<dbReference type="InterPro" id="IPR003961">
    <property type="entry name" value="FN3_dom"/>
</dbReference>
<dbReference type="InterPro" id="IPR013737">
    <property type="entry name" value="Bac_rhamnosid_N"/>
</dbReference>
<dbReference type="InterPro" id="IPR012341">
    <property type="entry name" value="6hp_glycosidase-like_sf"/>
</dbReference>
<dbReference type="InterPro" id="IPR016007">
    <property type="entry name" value="Alpha_rhamnosid"/>
</dbReference>
<evidence type="ECO:0000256" key="2">
    <source>
        <dbReference type="ARBA" id="ARBA00012652"/>
    </source>
</evidence>
<dbReference type="PIRSF" id="PIRSF010631">
    <property type="entry name" value="A-rhamnsds"/>
    <property type="match status" value="1"/>
</dbReference>
<dbReference type="AlphaFoldDB" id="A0A1H4Y4C7"/>
<sequence length="877" mass="96028">MTHTVSDVDVAPSPPTFEHHRDAFGIGDVRPRLSWQVPPAGIAWRQAGYEIEISDPDTATVSRHVRDSEASVLVPWPGPDLLSGQRLTVRVRVRGTSGECSRWSRPSSVEAGLLEPGDWSADLIRPGGVHPSPVLFRREFTARHPIVAARLYITAQGVYSVRLNGTRVGEDTLAPGWTSYGSRLRYQTYDVTDALRTGDNAIGVTVADGWWRGRLGWTGLRNVFGDRLGLLAQLVITHDDGSKTTLVSNSAWHWSTGPVQTADLYDGETHDARLARPGWAEPGYDETGWKPVEATAAPTELLCAPDGPPVRRTEEIPARQVITTPSGATVLDFGQNLVGRLRIRVTGPAGTEITLRHAEVLENGELGVRPLRSAKATDTYVLRGDVEGEVWEPEFTYHGFRYAEVTGWPTALNPADVVAVVLHTDLRRTGWFECSDERVNQLHDNVVWSMRGNFVDLPTDCPQRDERLGWTGDIQVFAPTASYLYDCAGFLISWLKDLAADQRADGDVPVFIPFVPIPGQTAGALAGQAGWGDAAVIVPWVLYQRFGDLEVLRTHYGSMCAWVDRFHTGDPSGHGGDNQFQLGDWLDPNAPPDDPAHAETDPILVATAYRVHVARLLARIAGLLDQEADSGKYDDLADCLCARFNDEYVTPNGRLVSDSQTAYALALSFGLLSADRTPHAAERLVELVRAKGHRISTGFLGTPLICDALTQAGALDDAYRMLLQTECPSWLYPVSMGATTIWERWDSMLPDGRINPGEMTSFNHYALGAVADWLHRVVGGLRSTAPGFRTFDVTPQPGGGLNWARTAHETPYGLAEVSWRRADGRWEVDVTVPFGSQATIHLPVPEWTPVVVGAGRHRFTHPDTPGPLGDATPPAQR</sequence>
<keyword evidence="9" id="KW-1185">Reference proteome</keyword>
<dbReference type="InterPro" id="IPR008902">
    <property type="entry name" value="Rhamnosid_concanavalin"/>
</dbReference>
<dbReference type="InterPro" id="IPR013783">
    <property type="entry name" value="Ig-like_fold"/>
</dbReference>
<accession>A0A1H4Y4C7</accession>
<dbReference type="PANTHER" id="PTHR33307:SF6">
    <property type="entry name" value="ALPHA-RHAMNOSIDASE (EUROFUNG)-RELATED"/>
    <property type="match status" value="1"/>
</dbReference>
<dbReference type="OrthoDB" id="9761045at2"/>
<dbReference type="SUPFAM" id="SSF49785">
    <property type="entry name" value="Galactose-binding domain-like"/>
    <property type="match status" value="1"/>
</dbReference>
<dbReference type="Gene3D" id="1.50.10.10">
    <property type="match status" value="1"/>
</dbReference>
<dbReference type="InterPro" id="IPR008928">
    <property type="entry name" value="6-hairpin_glycosidase_sf"/>
</dbReference>
<dbReference type="Gene3D" id="2.60.420.10">
    <property type="entry name" value="Maltose phosphorylase, domain 3"/>
    <property type="match status" value="1"/>
</dbReference>
<name>A0A1H4Y4C7_9PSEU</name>
<evidence type="ECO:0000313" key="8">
    <source>
        <dbReference type="EMBL" id="SED12832.1"/>
    </source>
</evidence>
<feature type="region of interest" description="Disordered" evidence="6">
    <location>
        <begin position="577"/>
        <end position="599"/>
    </location>
</feature>
<evidence type="ECO:0000256" key="5">
    <source>
        <dbReference type="ARBA" id="ARBA00023326"/>
    </source>
</evidence>
<comment type="catalytic activity">
    <reaction evidence="1">
        <text>Hydrolysis of terminal non-reducing alpha-L-rhamnose residues in alpha-L-rhamnosides.</text>
        <dbReference type="EC" id="3.2.1.40"/>
    </reaction>
</comment>
<dbReference type="Pfam" id="PF17390">
    <property type="entry name" value="Bac_rhamnosid_C"/>
    <property type="match status" value="1"/>
</dbReference>
<dbReference type="PANTHER" id="PTHR33307">
    <property type="entry name" value="ALPHA-RHAMNOSIDASE (EUROFUNG)"/>
    <property type="match status" value="1"/>
</dbReference>
<dbReference type="SUPFAM" id="SSF49265">
    <property type="entry name" value="Fibronectin type III"/>
    <property type="match status" value="1"/>
</dbReference>
<dbReference type="STRING" id="208445.SAMN04489727_6538"/>
<evidence type="ECO:0000256" key="4">
    <source>
        <dbReference type="ARBA" id="ARBA00023295"/>
    </source>
</evidence>
<dbReference type="PROSITE" id="PS50853">
    <property type="entry name" value="FN3"/>
    <property type="match status" value="1"/>
</dbReference>
<dbReference type="Pfam" id="PF17389">
    <property type="entry name" value="Bac_rhamnosid6H"/>
    <property type="match status" value="1"/>
</dbReference>
<dbReference type="GO" id="GO:0000272">
    <property type="term" value="P:polysaccharide catabolic process"/>
    <property type="evidence" value="ECO:0007669"/>
    <property type="project" value="UniProtKB-KW"/>
</dbReference>
<organism evidence="8 9">
    <name type="scientific">Amycolatopsis tolypomycina</name>
    <dbReference type="NCBI Taxonomy" id="208445"/>
    <lineage>
        <taxon>Bacteria</taxon>
        <taxon>Bacillati</taxon>
        <taxon>Actinomycetota</taxon>
        <taxon>Actinomycetes</taxon>
        <taxon>Pseudonocardiales</taxon>
        <taxon>Pseudonocardiaceae</taxon>
        <taxon>Amycolatopsis</taxon>
    </lineage>
</organism>
<feature type="domain" description="Fibronectin type-III" evidence="7">
    <location>
        <begin position="11"/>
        <end position="116"/>
    </location>
</feature>
<dbReference type="SUPFAM" id="SSF48208">
    <property type="entry name" value="Six-hairpin glycosidases"/>
    <property type="match status" value="1"/>
</dbReference>
<keyword evidence="4" id="KW-0326">Glycosidase</keyword>
<evidence type="ECO:0000256" key="6">
    <source>
        <dbReference type="SAM" id="MobiDB-lite"/>
    </source>
</evidence>
<reference evidence="9" key="1">
    <citation type="submission" date="2016-10" db="EMBL/GenBank/DDBJ databases">
        <authorList>
            <person name="Varghese N."/>
            <person name="Submissions S."/>
        </authorList>
    </citation>
    <scope>NUCLEOTIDE SEQUENCE [LARGE SCALE GENOMIC DNA]</scope>
    <source>
        <strain evidence="9">DSM 44544</strain>
    </source>
</reference>
<dbReference type="InterPro" id="IPR008979">
    <property type="entry name" value="Galactose-bd-like_sf"/>
</dbReference>
<proteinExistence type="predicted"/>
<dbReference type="Gene3D" id="2.60.120.260">
    <property type="entry name" value="Galactose-binding domain-like"/>
    <property type="match status" value="2"/>
</dbReference>
<protein>
    <recommendedName>
        <fullName evidence="2">alpha-L-rhamnosidase</fullName>
        <ecNumber evidence="2">3.2.1.40</ecNumber>
    </recommendedName>
</protein>
<dbReference type="EC" id="3.2.1.40" evidence="2"/>
<evidence type="ECO:0000256" key="3">
    <source>
        <dbReference type="ARBA" id="ARBA00022801"/>
    </source>
</evidence>
<dbReference type="Pfam" id="PF05592">
    <property type="entry name" value="Bac_rhamnosid"/>
    <property type="match status" value="1"/>
</dbReference>
<gene>
    <name evidence="8" type="ORF">SAMN04489727_6538</name>
</gene>
<dbReference type="InterPro" id="IPR035396">
    <property type="entry name" value="Bac_rhamnosid6H"/>
</dbReference>
<dbReference type="EMBL" id="FNSO01000004">
    <property type="protein sequence ID" value="SED12832.1"/>
    <property type="molecule type" value="Genomic_DNA"/>
</dbReference>
<feature type="region of interest" description="Disordered" evidence="6">
    <location>
        <begin position="857"/>
        <end position="877"/>
    </location>
</feature>
<dbReference type="RefSeq" id="WP_091314549.1">
    <property type="nucleotide sequence ID" value="NZ_FNSO01000004.1"/>
</dbReference>
<dbReference type="Pfam" id="PF25788">
    <property type="entry name" value="Ig_Rha78A_N"/>
    <property type="match status" value="1"/>
</dbReference>
<evidence type="ECO:0000313" key="9">
    <source>
        <dbReference type="Proteomes" id="UP000199622"/>
    </source>
</evidence>
<keyword evidence="5" id="KW-0119">Carbohydrate metabolism</keyword>
<dbReference type="InterPro" id="IPR035398">
    <property type="entry name" value="Bac_rhamnosid_C"/>
</dbReference>
<evidence type="ECO:0000259" key="7">
    <source>
        <dbReference type="PROSITE" id="PS50853"/>
    </source>
</evidence>
<dbReference type="Pfam" id="PF08531">
    <property type="entry name" value="Bac_rhamnosid_N"/>
    <property type="match status" value="1"/>
</dbReference>
<keyword evidence="5" id="KW-0624">Polysaccharide degradation</keyword>
<dbReference type="Proteomes" id="UP000199622">
    <property type="component" value="Unassembled WGS sequence"/>
</dbReference>
<dbReference type="GO" id="GO:0030596">
    <property type="term" value="F:alpha-L-rhamnosidase activity"/>
    <property type="evidence" value="ECO:0007669"/>
    <property type="project" value="UniProtKB-EC"/>
</dbReference>